<reference evidence="5" key="2">
    <citation type="submission" date="2022-06" db="UniProtKB">
        <authorList>
            <consortium name="EnsemblMetazoa"/>
        </authorList>
    </citation>
    <scope>IDENTIFICATION</scope>
    <source>
        <strain evidence="5">DF5081</strain>
    </source>
</reference>
<keyword evidence="6" id="KW-1185">Reference proteome</keyword>
<organism evidence="5 6">
    <name type="scientific">Caenorhabditis japonica</name>
    <dbReference type="NCBI Taxonomy" id="281687"/>
    <lineage>
        <taxon>Eukaryota</taxon>
        <taxon>Metazoa</taxon>
        <taxon>Ecdysozoa</taxon>
        <taxon>Nematoda</taxon>
        <taxon>Chromadorea</taxon>
        <taxon>Rhabditida</taxon>
        <taxon>Rhabditina</taxon>
        <taxon>Rhabditomorpha</taxon>
        <taxon>Rhabditoidea</taxon>
        <taxon>Rhabditidae</taxon>
        <taxon>Peloderinae</taxon>
        <taxon>Caenorhabditis</taxon>
    </lineage>
</organism>
<proteinExistence type="inferred from homology"/>
<dbReference type="Proteomes" id="UP000005237">
    <property type="component" value="Unassembled WGS sequence"/>
</dbReference>
<dbReference type="EnsemblMetazoa" id="CJA06148a.1">
    <property type="protein sequence ID" value="CJA06148a.1"/>
    <property type="gene ID" value="WBGene00125352"/>
</dbReference>
<evidence type="ECO:0000256" key="3">
    <source>
        <dbReference type="SAM" id="Phobius"/>
    </source>
</evidence>
<dbReference type="PANTHER" id="PTHR11062">
    <property type="entry name" value="EXOSTOSIN HEPARAN SULFATE GLYCOSYLTRANSFERASE -RELATED"/>
    <property type="match status" value="1"/>
</dbReference>
<keyword evidence="3" id="KW-1133">Transmembrane helix</keyword>
<name>A0A8R1DMI3_CAEJA</name>
<evidence type="ECO:0000256" key="1">
    <source>
        <dbReference type="ARBA" id="ARBA00010271"/>
    </source>
</evidence>
<evidence type="ECO:0000256" key="2">
    <source>
        <dbReference type="SAM" id="Coils"/>
    </source>
</evidence>
<evidence type="ECO:0000259" key="4">
    <source>
        <dbReference type="Pfam" id="PF03016"/>
    </source>
</evidence>
<keyword evidence="3" id="KW-0472">Membrane</keyword>
<dbReference type="PANTHER" id="PTHR11062:SF73">
    <property type="entry name" value="EXOSTOSIN-LIKE 3"/>
    <property type="match status" value="1"/>
</dbReference>
<dbReference type="GO" id="GO:0016757">
    <property type="term" value="F:glycosyltransferase activity"/>
    <property type="evidence" value="ECO:0007669"/>
    <property type="project" value="InterPro"/>
</dbReference>
<evidence type="ECO:0000313" key="5">
    <source>
        <dbReference type="EnsemblMetazoa" id="CJA06148a.1"/>
    </source>
</evidence>
<dbReference type="GO" id="GO:0005794">
    <property type="term" value="C:Golgi apparatus"/>
    <property type="evidence" value="ECO:0007669"/>
    <property type="project" value="TreeGrafter"/>
</dbReference>
<feature type="transmembrane region" description="Helical" evidence="3">
    <location>
        <begin position="12"/>
        <end position="35"/>
    </location>
</feature>
<dbReference type="GO" id="GO:0015012">
    <property type="term" value="P:heparan sulfate proteoglycan biosynthetic process"/>
    <property type="evidence" value="ECO:0007669"/>
    <property type="project" value="UniProtKB-ARBA"/>
</dbReference>
<accession>A0A8R1DMI3</accession>
<reference evidence="6" key="1">
    <citation type="submission" date="2010-08" db="EMBL/GenBank/DDBJ databases">
        <authorList>
            <consortium name="Caenorhabditis japonica Sequencing Consortium"/>
            <person name="Wilson R.K."/>
        </authorList>
    </citation>
    <scope>NUCLEOTIDE SEQUENCE [LARGE SCALE GENOMIC DNA]</scope>
    <source>
        <strain evidence="6">DF5081</strain>
    </source>
</reference>
<feature type="coiled-coil region" evidence="2">
    <location>
        <begin position="90"/>
        <end position="138"/>
    </location>
</feature>
<sequence length="529" mass="59987">MVIKLYNFNRNYAPSVRVTAFFILVIFVITSVVIFNSSFSDQTPSWGPKTDSLGKNIEKIDEFDASCSGYSFGRILREQKRILASVHLELAESQVKIEEIRAVQEELQRLIPQKQLELSALEGEIEAAQRQLEELRETQNVRVFLPLSPLAMPKVQEKILSPPSDSFSLDDVIDYSRCSISSFMPIHVEKPDGKLENEWAQVFRKVVPNLVETSEESCLTIRITSGVGVNVTVKNNENPANLIILNIGATPIEDPHLKGVIVQSSRLRRFDLALDADSISTTPETLTPLLPLYRENLMFLLLPNENYNVSVLEQSAGNFLLIKRCSPHSEDCYSPEILQLFRSSTFCFIVPSTNYLRSFSHALRAGCVPILLSSHQILPFEDLIDWRRASYRMPMARLPEAHFIVRSFEMADILEMRRMGRSFYERYLANREAVVKSLIAVLRHKLQIPTNEGRSAENRAIPLFNSSFTSPKGSVVNMQPNFDDEYLLGPLESRVASPSFSYNFTEFQMKGPSNGLTKNRSAPLMVRPK</sequence>
<feature type="domain" description="Exostosin GT47" evidence="4">
    <location>
        <begin position="321"/>
        <end position="408"/>
    </location>
</feature>
<dbReference type="InterPro" id="IPR040911">
    <property type="entry name" value="Exostosin_GT47"/>
</dbReference>
<evidence type="ECO:0000313" key="6">
    <source>
        <dbReference type="Proteomes" id="UP000005237"/>
    </source>
</evidence>
<comment type="similarity">
    <text evidence="1">Belongs to the glycosyltransferase 47 family.</text>
</comment>
<keyword evidence="3" id="KW-0812">Transmembrane</keyword>
<protein>
    <submittedName>
        <fullName evidence="5">Exostosin domain-containing protein</fullName>
    </submittedName>
</protein>
<keyword evidence="2" id="KW-0175">Coiled coil</keyword>
<dbReference type="AlphaFoldDB" id="A0A8R1DMI3"/>
<dbReference type="Pfam" id="PF03016">
    <property type="entry name" value="Exostosin_GT47"/>
    <property type="match status" value="1"/>
</dbReference>
<dbReference type="InterPro" id="IPR004263">
    <property type="entry name" value="Exostosin"/>
</dbReference>